<protein>
    <recommendedName>
        <fullName evidence="1">DUF1330 domain-containing protein</fullName>
    </recommendedName>
</protein>
<dbReference type="PATRIC" id="fig|989403.3.peg.3647"/>
<comment type="caution">
    <text evidence="2">The sequence shown here is derived from an EMBL/GenBank/DDBJ whole genome shotgun (WGS) entry which is preliminary data.</text>
</comment>
<dbReference type="Pfam" id="PF07045">
    <property type="entry name" value="DUF1330"/>
    <property type="match status" value="1"/>
</dbReference>
<gene>
    <name evidence="2" type="ORF">PsAD2_03393</name>
</gene>
<evidence type="ECO:0000259" key="1">
    <source>
        <dbReference type="Pfam" id="PF07045"/>
    </source>
</evidence>
<dbReference type="Proteomes" id="UP000076577">
    <property type="component" value="Unassembled WGS sequence"/>
</dbReference>
<dbReference type="AlphaFoldDB" id="A0A165WPX2"/>
<evidence type="ECO:0000313" key="3">
    <source>
        <dbReference type="Proteomes" id="UP000076577"/>
    </source>
</evidence>
<dbReference type="EMBL" id="LMCB01000044">
    <property type="protein sequence ID" value="KZL16776.1"/>
    <property type="molecule type" value="Genomic_DNA"/>
</dbReference>
<evidence type="ECO:0000313" key="2">
    <source>
        <dbReference type="EMBL" id="KZL16776.1"/>
    </source>
</evidence>
<sequence length="154" mass="17165">MNTIDLDIANRVECILETWGTTGNGMPSEKTWQIIAGTSQDQRLTLVNFFKFRDRAAYPASYTEGDTDISGEEAFQRYAKISMPSLEQVGGRFLMVAPFCKTFIGADQDWDLVAIGSYPSQTALLALFELEEYRKAYVHRVAACAEQTVSLCLG</sequence>
<proteinExistence type="predicted"/>
<dbReference type="OrthoDB" id="8909581at2"/>
<dbReference type="SUPFAM" id="SSF54909">
    <property type="entry name" value="Dimeric alpha+beta barrel"/>
    <property type="match status" value="1"/>
</dbReference>
<dbReference type="InterPro" id="IPR010753">
    <property type="entry name" value="DUF1330"/>
</dbReference>
<keyword evidence="3" id="KW-1185">Reference proteome</keyword>
<dbReference type="Gene3D" id="3.30.70.100">
    <property type="match status" value="1"/>
</dbReference>
<name>A0A165WPX2_9HYPH</name>
<reference evidence="2 3" key="1">
    <citation type="journal article" date="2016" name="Front. Microbiol.">
        <title>Comparative Genomic Analysis Reveals a Diverse Repertoire of Genes Involved in Prokaryote-Eukaryote Interactions within the Pseudovibrio Genus.</title>
        <authorList>
            <person name="Romano S."/>
            <person name="Fernandez-Guerra A."/>
            <person name="Reen F.J."/>
            <person name="Glockner F.O."/>
            <person name="Crowley S.P."/>
            <person name="O'Sullivan O."/>
            <person name="Cotter P.D."/>
            <person name="Adams C."/>
            <person name="Dobson A.D."/>
            <person name="O'Gara F."/>
        </authorList>
    </citation>
    <scope>NUCLEOTIDE SEQUENCE [LARGE SCALE GENOMIC DNA]</scope>
    <source>
        <strain evidence="2 3">Ad2</strain>
    </source>
</reference>
<dbReference type="STRING" id="989403.SAMN05421798_104117"/>
<dbReference type="InterPro" id="IPR011008">
    <property type="entry name" value="Dimeric_a/b-barrel"/>
</dbReference>
<feature type="domain" description="DUF1330" evidence="1">
    <location>
        <begin position="65"/>
        <end position="145"/>
    </location>
</feature>
<dbReference type="RefSeq" id="WP_068008453.1">
    <property type="nucleotide sequence ID" value="NZ_FOFM01000004.1"/>
</dbReference>
<accession>A0A165WPX2</accession>
<organism evidence="2 3">
    <name type="scientific">Pseudovibrio axinellae</name>
    <dbReference type="NCBI Taxonomy" id="989403"/>
    <lineage>
        <taxon>Bacteria</taxon>
        <taxon>Pseudomonadati</taxon>
        <taxon>Pseudomonadota</taxon>
        <taxon>Alphaproteobacteria</taxon>
        <taxon>Hyphomicrobiales</taxon>
        <taxon>Stappiaceae</taxon>
        <taxon>Pseudovibrio</taxon>
    </lineage>
</organism>